<proteinExistence type="predicted"/>
<sequence>MEPCKVNVGINKGEKEFLKFKQEIKKLDRGNEKVFKDMDLKLVIAKVLNEESFKIIQDIWIELENKNLIHEICKDIEIRINEINQ</sequence>
<dbReference type="EMBL" id="PKGS01000005">
    <property type="protein sequence ID" value="PKZ15742.1"/>
    <property type="molecule type" value="Genomic_DNA"/>
</dbReference>
<protein>
    <submittedName>
        <fullName evidence="1">Uncharacterized protein</fullName>
    </submittedName>
</protein>
<organism evidence="1 2">
    <name type="scientific">Anaerococcus octavius</name>
    <dbReference type="NCBI Taxonomy" id="54007"/>
    <lineage>
        <taxon>Bacteria</taxon>
        <taxon>Bacillati</taxon>
        <taxon>Bacillota</taxon>
        <taxon>Tissierellia</taxon>
        <taxon>Tissierellales</taxon>
        <taxon>Peptoniphilaceae</taxon>
        <taxon>Anaerococcus</taxon>
    </lineage>
</organism>
<dbReference type="Proteomes" id="UP000234335">
    <property type="component" value="Unassembled WGS sequence"/>
</dbReference>
<evidence type="ECO:0000313" key="1">
    <source>
        <dbReference type="EMBL" id="PKZ15742.1"/>
    </source>
</evidence>
<keyword evidence="2" id="KW-1185">Reference proteome</keyword>
<dbReference type="RefSeq" id="WP_019035130.1">
    <property type="nucleotide sequence ID" value="NZ_PKGS01000005.1"/>
</dbReference>
<comment type="caution">
    <text evidence="1">The sequence shown here is derived from an EMBL/GenBank/DDBJ whole genome shotgun (WGS) entry which is preliminary data.</text>
</comment>
<accession>A0A2I1M6I0</accession>
<reference evidence="1 2" key="1">
    <citation type="submission" date="2017-12" db="EMBL/GenBank/DDBJ databases">
        <title>Phylogenetic diversity of female urinary microbiome.</title>
        <authorList>
            <person name="Thomas-White K."/>
            <person name="Wolfe A.J."/>
        </authorList>
    </citation>
    <scope>NUCLEOTIDE SEQUENCE [LARGE SCALE GENOMIC DNA]</scope>
    <source>
        <strain evidence="1 2">UMB0119</strain>
    </source>
</reference>
<gene>
    <name evidence="1" type="ORF">CYJ34_06890</name>
</gene>
<evidence type="ECO:0000313" key="2">
    <source>
        <dbReference type="Proteomes" id="UP000234335"/>
    </source>
</evidence>
<name>A0A2I1M6I0_9FIRM</name>
<dbReference type="AlphaFoldDB" id="A0A2I1M6I0"/>